<dbReference type="InterPro" id="IPR029069">
    <property type="entry name" value="HotDog_dom_sf"/>
</dbReference>
<proteinExistence type="predicted"/>
<accession>A0AAW2ZE17</accession>
<dbReference type="PANTHER" id="PTHR43841:SF1">
    <property type="entry name" value="3-HYDROXYACYL-THIOESTER DEHYDRATASE X"/>
    <property type="match status" value="1"/>
</dbReference>
<feature type="transmembrane region" description="Helical" evidence="1">
    <location>
        <begin position="36"/>
        <end position="58"/>
    </location>
</feature>
<protein>
    <recommendedName>
        <fullName evidence="2">MaoC-like domain-containing protein</fullName>
    </recommendedName>
</protein>
<comment type="caution">
    <text evidence="3">The sequence shown here is derived from an EMBL/GenBank/DDBJ whole genome shotgun (WGS) entry which is preliminary data.</text>
</comment>
<sequence length="369" mass="41143">MIDQQSISRRLRVYTCHIQPVVVIERELVGHQDTMGVVESTMLAVAIPSTMALIYSWISFPSHLMIKLDGATSLTDVIKAYVRLLIKVPSSLPAAKLVENFPVIEIQAPVVGETSHLDNYIKELNGRSDLMSDEILPPFYLNALTGGLQLLVMSHPLFPIRLLGAVNISNKVTIHVPVKKQWLKDGELTATSRCGEACLVRQGIEFDVVTNVYRKDTLVWTMVFRSLAFVKNTGAPSSVREKHEIDPDQVKSFVFNLTQNAGRIYAKIGYDINPIHVSDLSAKLFGFPRALAHGVWVVAQAEAHSERNDIIDRDSPQVIHTVFKKPTFLPANVCVKVQKRDDGSYFTVETVDKERATIVIEGSSLQIEK</sequence>
<evidence type="ECO:0000259" key="2">
    <source>
        <dbReference type="Pfam" id="PF01575"/>
    </source>
</evidence>
<keyword evidence="1" id="KW-1133">Transmembrane helix</keyword>
<dbReference type="PANTHER" id="PTHR43841">
    <property type="entry name" value="3-HYDROXYACYL-THIOESTER DEHYDRATASE HTDX-RELATED"/>
    <property type="match status" value="1"/>
</dbReference>
<dbReference type="InterPro" id="IPR002539">
    <property type="entry name" value="MaoC-like_dom"/>
</dbReference>
<dbReference type="AlphaFoldDB" id="A0AAW2ZE17"/>
<dbReference type="Gene3D" id="3.10.129.10">
    <property type="entry name" value="Hotdog Thioesterase"/>
    <property type="match status" value="1"/>
</dbReference>
<keyword evidence="4" id="KW-1185">Reference proteome</keyword>
<dbReference type="Pfam" id="PF01575">
    <property type="entry name" value="MaoC_dehydratas"/>
    <property type="match status" value="1"/>
</dbReference>
<keyword evidence="1" id="KW-0472">Membrane</keyword>
<keyword evidence="1" id="KW-0812">Transmembrane</keyword>
<feature type="domain" description="MaoC-like" evidence="2">
    <location>
        <begin position="256"/>
        <end position="354"/>
    </location>
</feature>
<evidence type="ECO:0000313" key="3">
    <source>
        <dbReference type="EMBL" id="KAL0487602.1"/>
    </source>
</evidence>
<dbReference type="Proteomes" id="UP001431209">
    <property type="component" value="Unassembled WGS sequence"/>
</dbReference>
<evidence type="ECO:0000256" key="1">
    <source>
        <dbReference type="SAM" id="Phobius"/>
    </source>
</evidence>
<name>A0AAW2ZE17_9EUKA</name>
<reference evidence="3 4" key="1">
    <citation type="submission" date="2024-03" db="EMBL/GenBank/DDBJ databases">
        <title>The Acrasis kona genome and developmental transcriptomes reveal deep origins of eukaryotic multicellular pathways.</title>
        <authorList>
            <person name="Sheikh S."/>
            <person name="Fu C.-J."/>
            <person name="Brown M.W."/>
            <person name="Baldauf S.L."/>
        </authorList>
    </citation>
    <scope>NUCLEOTIDE SEQUENCE [LARGE SCALE GENOMIC DNA]</scope>
    <source>
        <strain evidence="3 4">ATCC MYA-3509</strain>
    </source>
</reference>
<dbReference type="EMBL" id="JAOPGA020001355">
    <property type="protein sequence ID" value="KAL0487602.1"/>
    <property type="molecule type" value="Genomic_DNA"/>
</dbReference>
<gene>
    <name evidence="3" type="ORF">AKO1_000269</name>
</gene>
<evidence type="ECO:0000313" key="4">
    <source>
        <dbReference type="Proteomes" id="UP001431209"/>
    </source>
</evidence>
<organism evidence="3 4">
    <name type="scientific">Acrasis kona</name>
    <dbReference type="NCBI Taxonomy" id="1008807"/>
    <lineage>
        <taxon>Eukaryota</taxon>
        <taxon>Discoba</taxon>
        <taxon>Heterolobosea</taxon>
        <taxon>Tetramitia</taxon>
        <taxon>Eutetramitia</taxon>
        <taxon>Acrasidae</taxon>
        <taxon>Acrasis</taxon>
    </lineage>
</organism>
<dbReference type="SUPFAM" id="SSF54637">
    <property type="entry name" value="Thioesterase/thiol ester dehydrase-isomerase"/>
    <property type="match status" value="1"/>
</dbReference>